<evidence type="ECO:0000313" key="4">
    <source>
        <dbReference type="EMBL" id="MBO9154427.1"/>
    </source>
</evidence>
<organism evidence="4 5">
    <name type="scientific">Chitinophaga chungangae</name>
    <dbReference type="NCBI Taxonomy" id="2821488"/>
    <lineage>
        <taxon>Bacteria</taxon>
        <taxon>Pseudomonadati</taxon>
        <taxon>Bacteroidota</taxon>
        <taxon>Chitinophagia</taxon>
        <taxon>Chitinophagales</taxon>
        <taxon>Chitinophagaceae</taxon>
        <taxon>Chitinophaga</taxon>
    </lineage>
</organism>
<proteinExistence type="predicted"/>
<evidence type="ECO:0000256" key="1">
    <source>
        <dbReference type="ARBA" id="ARBA00022679"/>
    </source>
</evidence>
<sequence length="174" mass="19841">MTEPSVIRAQEADLPALAMLEARTFRETFSDVYNAQDLEEFLSTKKNLPAITAEWSSPGTQYFILRHEGQEAGFIKLNLHRQPDNGTLLPEPVMELEKIYVLGAYFGKGLGKILMEHAIAVARENFVRTIWLGVWEHNLRALAFYKKEGFSQFGEHQFSVGRQTDRDLLLAKVL</sequence>
<name>A0ABS3YIA8_9BACT</name>
<dbReference type="SUPFAM" id="SSF55729">
    <property type="entry name" value="Acyl-CoA N-acyltransferases (Nat)"/>
    <property type="match status" value="1"/>
</dbReference>
<protein>
    <submittedName>
        <fullName evidence="4">GNAT family N-acetyltransferase</fullName>
    </submittedName>
</protein>
<feature type="domain" description="N-acetyltransferase" evidence="3">
    <location>
        <begin position="4"/>
        <end position="174"/>
    </location>
</feature>
<reference evidence="5" key="1">
    <citation type="submission" date="2021-03" db="EMBL/GenBank/DDBJ databases">
        <title>Assistant Professor.</title>
        <authorList>
            <person name="Huq M.A."/>
        </authorList>
    </citation>
    <scope>NUCLEOTIDE SEQUENCE [LARGE SCALE GENOMIC DNA]</scope>
    <source>
        <strain evidence="5">MAH-28</strain>
    </source>
</reference>
<dbReference type="InterPro" id="IPR050832">
    <property type="entry name" value="Bact_Acetyltransf"/>
</dbReference>
<keyword evidence="2" id="KW-0012">Acyltransferase</keyword>
<dbReference type="CDD" id="cd04301">
    <property type="entry name" value="NAT_SF"/>
    <property type="match status" value="1"/>
</dbReference>
<dbReference type="Gene3D" id="3.40.630.30">
    <property type="match status" value="1"/>
</dbReference>
<keyword evidence="1" id="KW-0808">Transferase</keyword>
<dbReference type="EMBL" id="JAGHKP010000003">
    <property type="protein sequence ID" value="MBO9154427.1"/>
    <property type="molecule type" value="Genomic_DNA"/>
</dbReference>
<dbReference type="Proteomes" id="UP000679126">
    <property type="component" value="Unassembled WGS sequence"/>
</dbReference>
<evidence type="ECO:0000256" key="2">
    <source>
        <dbReference type="ARBA" id="ARBA00023315"/>
    </source>
</evidence>
<comment type="caution">
    <text evidence="4">The sequence shown here is derived from an EMBL/GenBank/DDBJ whole genome shotgun (WGS) entry which is preliminary data.</text>
</comment>
<dbReference type="Pfam" id="PF00583">
    <property type="entry name" value="Acetyltransf_1"/>
    <property type="match status" value="1"/>
</dbReference>
<dbReference type="InterPro" id="IPR000182">
    <property type="entry name" value="GNAT_dom"/>
</dbReference>
<dbReference type="PROSITE" id="PS51186">
    <property type="entry name" value="GNAT"/>
    <property type="match status" value="1"/>
</dbReference>
<dbReference type="PANTHER" id="PTHR43877">
    <property type="entry name" value="AMINOALKYLPHOSPHONATE N-ACETYLTRANSFERASE-RELATED-RELATED"/>
    <property type="match status" value="1"/>
</dbReference>
<dbReference type="InterPro" id="IPR016181">
    <property type="entry name" value="Acyl_CoA_acyltransferase"/>
</dbReference>
<evidence type="ECO:0000313" key="5">
    <source>
        <dbReference type="Proteomes" id="UP000679126"/>
    </source>
</evidence>
<dbReference type="RefSeq" id="WP_209147544.1">
    <property type="nucleotide sequence ID" value="NZ_JAGHKP010000003.1"/>
</dbReference>
<dbReference type="PANTHER" id="PTHR43877:SF2">
    <property type="entry name" value="AMINOALKYLPHOSPHONATE N-ACETYLTRANSFERASE-RELATED"/>
    <property type="match status" value="1"/>
</dbReference>
<keyword evidence="5" id="KW-1185">Reference proteome</keyword>
<evidence type="ECO:0000259" key="3">
    <source>
        <dbReference type="PROSITE" id="PS51186"/>
    </source>
</evidence>
<accession>A0ABS3YIA8</accession>
<gene>
    <name evidence="4" type="ORF">J7I43_19530</name>
</gene>